<keyword evidence="3" id="KW-1185">Reference proteome</keyword>
<comment type="similarity">
    <text evidence="1">Belongs to the peptidase S58 family.</text>
</comment>
<dbReference type="Gene3D" id="3.60.70.12">
    <property type="entry name" value="L-amino peptidase D-ALA esterase/amidase"/>
    <property type="match status" value="1"/>
</dbReference>
<evidence type="ECO:0000313" key="3">
    <source>
        <dbReference type="Proteomes" id="UP000589036"/>
    </source>
</evidence>
<gene>
    <name evidence="2" type="ORF">HDA32_002054</name>
</gene>
<dbReference type="AlphaFoldDB" id="A0A852TY41"/>
<organism evidence="2 3">
    <name type="scientific">Spinactinospora alkalitolerans</name>
    <dbReference type="NCBI Taxonomy" id="687207"/>
    <lineage>
        <taxon>Bacteria</taxon>
        <taxon>Bacillati</taxon>
        <taxon>Actinomycetota</taxon>
        <taxon>Actinomycetes</taxon>
        <taxon>Streptosporangiales</taxon>
        <taxon>Nocardiopsidaceae</taxon>
        <taxon>Spinactinospora</taxon>
    </lineage>
</organism>
<comment type="caution">
    <text evidence="2">The sequence shown here is derived from an EMBL/GenBank/DDBJ whole genome shotgun (WGS) entry which is preliminary data.</text>
</comment>
<dbReference type="EC" id="3.5.1.-" evidence="2"/>
<reference evidence="2 3" key="1">
    <citation type="submission" date="2020-07" db="EMBL/GenBank/DDBJ databases">
        <title>Sequencing the genomes of 1000 actinobacteria strains.</title>
        <authorList>
            <person name="Klenk H.-P."/>
        </authorList>
    </citation>
    <scope>NUCLEOTIDE SEQUENCE [LARGE SCALE GENOMIC DNA]</scope>
    <source>
        <strain evidence="2 3">CXB654</strain>
    </source>
</reference>
<sequence>MSALPSGHVPVPGPTNDLTDVTGVRVGHRTAVGAGRLTGTTVVLAPPGGAVGGVDVRGGGPGTRETDLLDPRNAVERVNAVLLGGGSAFGLAAADGVMERLLAAGEGVRVGPGDAVIVPIVPGAVVFDLGRGGDPRARPTADFGSAAYDDAGTGPVRQGCVGAGTGALVGRIKGAVGSASAVLADGGTVAALAVVNAAGSAFDPDTGELYAARFALPGEFPGLGRPDPAEAAAFAARPAGPETTLHTTIGVVATDAALTKAQCAKAAGIAHDGLARAVRPVHTMLDGDTVFTLATGRRPAPDQQGFHDLLAAAGDCFTRAVAHAVLAATSVRTPAGAWPGYRDAFPSAFTSER</sequence>
<dbReference type="CDD" id="cd02252">
    <property type="entry name" value="nylC_like"/>
    <property type="match status" value="1"/>
</dbReference>
<dbReference type="RefSeq" id="WP_179642959.1">
    <property type="nucleotide sequence ID" value="NZ_BAAAYY010000001.1"/>
</dbReference>
<dbReference type="InterPro" id="IPR016117">
    <property type="entry name" value="ArgJ-like_dom_sf"/>
</dbReference>
<name>A0A852TY41_9ACTN</name>
<dbReference type="SUPFAM" id="SSF56266">
    <property type="entry name" value="DmpA/ArgJ-like"/>
    <property type="match status" value="1"/>
</dbReference>
<dbReference type="InterPro" id="IPR005321">
    <property type="entry name" value="Peptidase_S58_DmpA"/>
</dbReference>
<dbReference type="Pfam" id="PF03576">
    <property type="entry name" value="Peptidase_S58"/>
    <property type="match status" value="1"/>
</dbReference>
<dbReference type="GO" id="GO:0004177">
    <property type="term" value="F:aminopeptidase activity"/>
    <property type="evidence" value="ECO:0007669"/>
    <property type="project" value="TreeGrafter"/>
</dbReference>
<evidence type="ECO:0000256" key="1">
    <source>
        <dbReference type="ARBA" id="ARBA00007068"/>
    </source>
</evidence>
<evidence type="ECO:0000313" key="2">
    <source>
        <dbReference type="EMBL" id="NYE46934.1"/>
    </source>
</evidence>
<dbReference type="PANTHER" id="PTHR36512">
    <property type="entry name" value="D-AMINOPEPTIDASE"/>
    <property type="match status" value="1"/>
</dbReference>
<keyword evidence="2" id="KW-0378">Hydrolase</keyword>
<accession>A0A852TY41</accession>
<protein>
    <submittedName>
        <fullName evidence="2">Putative pantetheine hydrolase</fullName>
        <ecNumber evidence="2">3.5.1.-</ecNumber>
    </submittedName>
</protein>
<dbReference type="Proteomes" id="UP000589036">
    <property type="component" value="Unassembled WGS sequence"/>
</dbReference>
<dbReference type="PANTHER" id="PTHR36512:SF3">
    <property type="entry name" value="BLR5678 PROTEIN"/>
    <property type="match status" value="1"/>
</dbReference>
<proteinExistence type="inferred from homology"/>
<dbReference type="EMBL" id="JACCCC010000001">
    <property type="protein sequence ID" value="NYE46934.1"/>
    <property type="molecule type" value="Genomic_DNA"/>
</dbReference>